<dbReference type="GO" id="GO:0030170">
    <property type="term" value="F:pyridoxal phosphate binding"/>
    <property type="evidence" value="ECO:0007669"/>
    <property type="project" value="TreeGrafter"/>
</dbReference>
<dbReference type="InterPro" id="IPR000653">
    <property type="entry name" value="DegT/StrS_aminotransferase"/>
</dbReference>
<feature type="active site" description="Proton acceptor" evidence="2">
    <location>
        <position position="183"/>
    </location>
</feature>
<accession>Q21Z16</accession>
<dbReference type="STRING" id="338969.Rfer_1253"/>
<dbReference type="GO" id="GO:0008483">
    <property type="term" value="F:transaminase activity"/>
    <property type="evidence" value="ECO:0007669"/>
    <property type="project" value="UniProtKB-KW"/>
</dbReference>
<evidence type="ECO:0000256" key="2">
    <source>
        <dbReference type="PIRSR" id="PIRSR000390-1"/>
    </source>
</evidence>
<dbReference type="PANTHER" id="PTHR30244">
    <property type="entry name" value="TRANSAMINASE"/>
    <property type="match status" value="1"/>
</dbReference>
<dbReference type="InterPro" id="IPR015422">
    <property type="entry name" value="PyrdxlP-dep_Trfase_small"/>
</dbReference>
<dbReference type="SUPFAM" id="SSF53383">
    <property type="entry name" value="PLP-dependent transferases"/>
    <property type="match status" value="1"/>
</dbReference>
<dbReference type="eggNOG" id="COG0399">
    <property type="taxonomic scope" value="Bacteria"/>
</dbReference>
<reference evidence="6" key="1">
    <citation type="submission" date="2006-02" db="EMBL/GenBank/DDBJ databases">
        <title>Complete sequence of chromosome of Rhodoferax ferrireducens DSM 15236.</title>
        <authorList>
            <person name="Copeland A."/>
            <person name="Lucas S."/>
            <person name="Lapidus A."/>
            <person name="Barry K."/>
            <person name="Detter J.C."/>
            <person name="Glavina del Rio T."/>
            <person name="Hammon N."/>
            <person name="Israni S."/>
            <person name="Pitluck S."/>
            <person name="Brettin T."/>
            <person name="Bruce D."/>
            <person name="Han C."/>
            <person name="Tapia R."/>
            <person name="Gilna P."/>
            <person name="Kiss H."/>
            <person name="Schmutz J."/>
            <person name="Larimer F."/>
            <person name="Land M."/>
            <person name="Kyrpides N."/>
            <person name="Ivanova N."/>
            <person name="Richardson P."/>
        </authorList>
    </citation>
    <scope>NUCLEOTIDE SEQUENCE [LARGE SCALE GENOMIC DNA]</scope>
    <source>
        <strain evidence="6">ATCC BAA-621 / DSM 15236 / T118</strain>
    </source>
</reference>
<dbReference type="Gene3D" id="3.40.640.10">
    <property type="entry name" value="Type I PLP-dependent aspartate aminotransferase-like (Major domain)"/>
    <property type="match status" value="1"/>
</dbReference>
<dbReference type="Pfam" id="PF01041">
    <property type="entry name" value="DegT_DnrJ_EryC1"/>
    <property type="match status" value="1"/>
</dbReference>
<dbReference type="OrthoDB" id="9804264at2"/>
<keyword evidence="3 4" id="KW-0663">Pyridoxal phosphate</keyword>
<dbReference type="InterPro" id="IPR015424">
    <property type="entry name" value="PyrdxlP-dep_Trfase"/>
</dbReference>
<dbReference type="KEGG" id="rfr:Rfer_1253"/>
<dbReference type="PANTHER" id="PTHR30244:SF34">
    <property type="entry name" value="DTDP-4-AMINO-4,6-DIDEOXYGALACTOSE TRANSAMINASE"/>
    <property type="match status" value="1"/>
</dbReference>
<proteinExistence type="inferred from homology"/>
<dbReference type="Proteomes" id="UP000008332">
    <property type="component" value="Chromosome"/>
</dbReference>
<name>Q21Z16_ALBFT</name>
<comment type="similarity">
    <text evidence="1 4">Belongs to the DegT/DnrJ/EryC1 family.</text>
</comment>
<dbReference type="InterPro" id="IPR015421">
    <property type="entry name" value="PyrdxlP-dep_Trfase_major"/>
</dbReference>
<sequence>MNTVRLSKSCVGQEEKDAVCRVIDAGYLGMGKDVQLFEEEIADYLGTELEVICVNTGTAALHLALLCLDIGSGDEVLVPSITYVASFQAIAATGAKPIACDVTADRVFIDLEDAAKRLTKRTKAIMPVHYASDSQSMDAVYAFAAIHGLRVVEDAAHAFGCVRHGARVGTVGDVICFSFDGIKNITSGEGGAVITGDIELARRIKDARLLGVEKDTDKRYQGQRSWSLDVKHQGYRYHMSNLMAAIGSEQLKKVNKFSEHRKACVTRYRAGLAGVKGLAFLDLNYADIVSHIFVVRITDGRRDRLMERLRSKKIECGIHYMPNHLLDYFKTPYSLPTAEMLGCELLSLPLHADLSFADQDRVIAEVLKLLAS</sequence>
<evidence type="ECO:0000256" key="4">
    <source>
        <dbReference type="RuleBase" id="RU004508"/>
    </source>
</evidence>
<dbReference type="RefSeq" id="WP_011463555.1">
    <property type="nucleotide sequence ID" value="NC_007908.1"/>
</dbReference>
<dbReference type="CDD" id="cd00616">
    <property type="entry name" value="AHBA_syn"/>
    <property type="match status" value="1"/>
</dbReference>
<evidence type="ECO:0000256" key="3">
    <source>
        <dbReference type="PIRSR" id="PIRSR000390-2"/>
    </source>
</evidence>
<dbReference type="AlphaFoldDB" id="Q21Z16"/>
<dbReference type="Gene3D" id="3.90.1150.10">
    <property type="entry name" value="Aspartate Aminotransferase, domain 1"/>
    <property type="match status" value="1"/>
</dbReference>
<protein>
    <submittedName>
        <fullName evidence="5">DegT/DnrJ/EryC1/StrS aminotransferase</fullName>
    </submittedName>
</protein>
<evidence type="ECO:0000256" key="1">
    <source>
        <dbReference type="ARBA" id="ARBA00037999"/>
    </source>
</evidence>
<feature type="modified residue" description="N6-(pyridoxal phosphate)lysine" evidence="3">
    <location>
        <position position="183"/>
    </location>
</feature>
<keyword evidence="6" id="KW-1185">Reference proteome</keyword>
<evidence type="ECO:0000313" key="5">
    <source>
        <dbReference type="EMBL" id="ABD68987.1"/>
    </source>
</evidence>
<evidence type="ECO:0000313" key="6">
    <source>
        <dbReference type="Proteomes" id="UP000008332"/>
    </source>
</evidence>
<keyword evidence="5" id="KW-0808">Transferase</keyword>
<organism evidence="5 6">
    <name type="scientific">Albidiferax ferrireducens (strain ATCC BAA-621 / DSM 15236 / T118)</name>
    <name type="common">Rhodoferax ferrireducens</name>
    <dbReference type="NCBI Taxonomy" id="338969"/>
    <lineage>
        <taxon>Bacteria</taxon>
        <taxon>Pseudomonadati</taxon>
        <taxon>Pseudomonadota</taxon>
        <taxon>Betaproteobacteria</taxon>
        <taxon>Burkholderiales</taxon>
        <taxon>Comamonadaceae</taxon>
        <taxon>Rhodoferax</taxon>
    </lineage>
</organism>
<keyword evidence="5" id="KW-0032">Aminotransferase</keyword>
<dbReference type="HOGENOM" id="CLU_033332_0_0_4"/>
<dbReference type="PIRSF" id="PIRSF000390">
    <property type="entry name" value="PLP_StrS"/>
    <property type="match status" value="1"/>
</dbReference>
<dbReference type="GO" id="GO:0000271">
    <property type="term" value="P:polysaccharide biosynthetic process"/>
    <property type="evidence" value="ECO:0007669"/>
    <property type="project" value="TreeGrafter"/>
</dbReference>
<gene>
    <name evidence="5" type="ordered locus">Rfer_1253</name>
</gene>
<dbReference type="EMBL" id="CP000267">
    <property type="protein sequence ID" value="ABD68987.1"/>
    <property type="molecule type" value="Genomic_DNA"/>
</dbReference>